<organism evidence="2 3">
    <name type="scientific">Cadophora malorum</name>
    <dbReference type="NCBI Taxonomy" id="108018"/>
    <lineage>
        <taxon>Eukaryota</taxon>
        <taxon>Fungi</taxon>
        <taxon>Dikarya</taxon>
        <taxon>Ascomycota</taxon>
        <taxon>Pezizomycotina</taxon>
        <taxon>Leotiomycetes</taxon>
        <taxon>Helotiales</taxon>
        <taxon>Ploettnerulaceae</taxon>
        <taxon>Cadophora</taxon>
    </lineage>
</organism>
<feature type="domain" description="BTB" evidence="1">
    <location>
        <begin position="34"/>
        <end position="105"/>
    </location>
</feature>
<accession>A0A8H7TIW1</accession>
<dbReference type="InterPro" id="IPR011333">
    <property type="entry name" value="SKP1/BTB/POZ_sf"/>
</dbReference>
<name>A0A8H7TIW1_9HELO</name>
<sequence length="130" mass="14459">MPPPGLQQQTQPSSMATLNHTAEPQSFAEYLGKDIVTFEVGTGPTRTKFTIHKKALCRKAPHFDEVFNGGSLEARTQISVLDEDDPKAFALFVSWIYNNPVEVPSTTSNDDCMHTFLHLLECAENIKSPH</sequence>
<protein>
    <recommendedName>
        <fullName evidence="1">BTB domain-containing protein</fullName>
    </recommendedName>
</protein>
<dbReference type="Gene3D" id="3.30.710.10">
    <property type="entry name" value="Potassium Channel Kv1.1, Chain A"/>
    <property type="match status" value="1"/>
</dbReference>
<dbReference type="AlphaFoldDB" id="A0A8H7TIW1"/>
<dbReference type="PROSITE" id="PS50097">
    <property type="entry name" value="BTB"/>
    <property type="match status" value="1"/>
</dbReference>
<dbReference type="PANTHER" id="PTHR47843:SF2">
    <property type="entry name" value="BTB DOMAIN-CONTAINING PROTEIN"/>
    <property type="match status" value="1"/>
</dbReference>
<dbReference type="SUPFAM" id="SSF54695">
    <property type="entry name" value="POZ domain"/>
    <property type="match status" value="1"/>
</dbReference>
<dbReference type="Pfam" id="PF00651">
    <property type="entry name" value="BTB"/>
    <property type="match status" value="1"/>
</dbReference>
<comment type="caution">
    <text evidence="2">The sequence shown here is derived from an EMBL/GenBank/DDBJ whole genome shotgun (WGS) entry which is preliminary data.</text>
</comment>
<evidence type="ECO:0000259" key="1">
    <source>
        <dbReference type="PROSITE" id="PS50097"/>
    </source>
</evidence>
<dbReference type="PANTHER" id="PTHR47843">
    <property type="entry name" value="BTB DOMAIN-CONTAINING PROTEIN-RELATED"/>
    <property type="match status" value="1"/>
</dbReference>
<proteinExistence type="predicted"/>
<dbReference type="CDD" id="cd18186">
    <property type="entry name" value="BTB_POZ_ZBTB_KLHL-like"/>
    <property type="match status" value="1"/>
</dbReference>
<dbReference type="EMBL" id="JAFJYH010000088">
    <property type="protein sequence ID" value="KAG4420256.1"/>
    <property type="molecule type" value="Genomic_DNA"/>
</dbReference>
<dbReference type="OrthoDB" id="194443at2759"/>
<evidence type="ECO:0000313" key="2">
    <source>
        <dbReference type="EMBL" id="KAG4420256.1"/>
    </source>
</evidence>
<dbReference type="InterPro" id="IPR000210">
    <property type="entry name" value="BTB/POZ_dom"/>
</dbReference>
<keyword evidence="3" id="KW-1185">Reference proteome</keyword>
<gene>
    <name evidence="2" type="ORF">IFR04_006634</name>
</gene>
<dbReference type="Proteomes" id="UP000664132">
    <property type="component" value="Unassembled WGS sequence"/>
</dbReference>
<evidence type="ECO:0000313" key="3">
    <source>
        <dbReference type="Proteomes" id="UP000664132"/>
    </source>
</evidence>
<reference evidence="2" key="1">
    <citation type="submission" date="2021-02" db="EMBL/GenBank/DDBJ databases">
        <title>Genome sequence Cadophora malorum strain M34.</title>
        <authorList>
            <person name="Stefanovic E."/>
            <person name="Vu D."/>
            <person name="Scully C."/>
            <person name="Dijksterhuis J."/>
            <person name="Roader J."/>
            <person name="Houbraken J."/>
        </authorList>
    </citation>
    <scope>NUCLEOTIDE SEQUENCE</scope>
    <source>
        <strain evidence="2">M34</strain>
    </source>
</reference>